<organism evidence="1">
    <name type="scientific">hydrothermal vent metagenome</name>
    <dbReference type="NCBI Taxonomy" id="652676"/>
    <lineage>
        <taxon>unclassified sequences</taxon>
        <taxon>metagenomes</taxon>
        <taxon>ecological metagenomes</taxon>
    </lineage>
</organism>
<name>A0A3B1CR73_9ZZZZ</name>
<proteinExistence type="predicted"/>
<gene>
    <name evidence="1" type="ORF">MNBD_IGNAVI01-1351</name>
</gene>
<feature type="non-terminal residue" evidence="1">
    <location>
        <position position="581"/>
    </location>
</feature>
<dbReference type="AlphaFoldDB" id="A0A3B1CR73"/>
<sequence length="581" mass="66730">MLNKFIKNTFVLSIIGIVTISAQNRSYKFNFGAKNDSNINNYIQIDSKILYSAKKKFGLLNKDVTNFSIDKKWAEIIPEIANGVKSSSRIRFKAEVEPGEYYLEINMNGGNTGDWQGEISVNDSVIINELYSFTADPESDEAPNYWSALRKVKINSNIFDLSIKAKNQNSTLSTLTLIPANKGKLSLFDGKIIADQSFFAPNSKLAIELLNRGNVEEALRYIDAIPEVMFGKQKAELLLAVAGRLETENPVQLISNALRILKEVKSKHGSANVDLDIEAAELYIYADQTYKSGGWDWTKEFTQTGIFDHINSAGMVYEEIVQLENHPLQLRAMFELAKVSFWIWVEQHIQLQIDDADKYFKIVQKYYPDNKLVKMYLGDRIRSAEYPKWDKQIPKWAYLQKKSMVGVLDIIHYWVENRQADNGEFGGKYDDDVEMLRWWPVSRIVAEDSIALRGMHRLVNGVWNSNWIENGWSRKLRDVEHSSEPVADTQPMMIGFDYGNPIYVERCMATADKLGLWTGINKKGHRHFKSSWYSATAIDTTAPKDCDVEMNTRTIKAVNWLAWYNHHPAAMKFLREWTNSW</sequence>
<accession>A0A3B1CR73</accession>
<protein>
    <submittedName>
        <fullName evidence="1">Uncharacterized protein</fullName>
    </submittedName>
</protein>
<dbReference type="EMBL" id="UOGD01000371">
    <property type="protein sequence ID" value="VAX27163.1"/>
    <property type="molecule type" value="Genomic_DNA"/>
</dbReference>
<dbReference type="Gene3D" id="2.60.120.430">
    <property type="entry name" value="Galactose-binding lectin"/>
    <property type="match status" value="1"/>
</dbReference>
<reference evidence="1" key="1">
    <citation type="submission" date="2018-06" db="EMBL/GenBank/DDBJ databases">
        <authorList>
            <person name="Zhirakovskaya E."/>
        </authorList>
    </citation>
    <scope>NUCLEOTIDE SEQUENCE</scope>
</reference>
<evidence type="ECO:0000313" key="1">
    <source>
        <dbReference type="EMBL" id="VAX27163.1"/>
    </source>
</evidence>